<evidence type="ECO:0000313" key="1">
    <source>
        <dbReference type="EMBL" id="KAK5087166.1"/>
    </source>
</evidence>
<keyword evidence="2" id="KW-1185">Reference proteome</keyword>
<organism evidence="1 2">
    <name type="scientific">Lithohypha guttulata</name>
    <dbReference type="NCBI Taxonomy" id="1690604"/>
    <lineage>
        <taxon>Eukaryota</taxon>
        <taxon>Fungi</taxon>
        <taxon>Dikarya</taxon>
        <taxon>Ascomycota</taxon>
        <taxon>Pezizomycotina</taxon>
        <taxon>Eurotiomycetes</taxon>
        <taxon>Chaetothyriomycetidae</taxon>
        <taxon>Chaetothyriales</taxon>
        <taxon>Trichomeriaceae</taxon>
        <taxon>Lithohypha</taxon>
    </lineage>
</organism>
<protein>
    <submittedName>
        <fullName evidence="1">Uncharacterized protein</fullName>
    </submittedName>
</protein>
<name>A0AAN7YHK2_9EURO</name>
<dbReference type="AlphaFoldDB" id="A0AAN7YHK2"/>
<dbReference type="Proteomes" id="UP001309876">
    <property type="component" value="Unassembled WGS sequence"/>
</dbReference>
<evidence type="ECO:0000313" key="2">
    <source>
        <dbReference type="Proteomes" id="UP001309876"/>
    </source>
</evidence>
<comment type="caution">
    <text evidence="1">The sequence shown here is derived from an EMBL/GenBank/DDBJ whole genome shotgun (WGS) entry which is preliminary data.</text>
</comment>
<dbReference type="EMBL" id="JAVRRJ010000003">
    <property type="protein sequence ID" value="KAK5087166.1"/>
    <property type="molecule type" value="Genomic_DNA"/>
</dbReference>
<sequence length="176" mass="19435">MSSIREWVTVPEPDCFQTVTVPSATTLSSVPVSDVSTMNPKQLKQLYNGERVKVMTSENDELVPVSDDYYSLAGLKAGSLASKHAIKQSGLPDWKIEYIVLPTNDIEAASELLKNLNQSINGGWRINIPRIFAKPISSYKAISVAAHHLGMKSHEVDMERRIHSMLFPNLSAPGSR</sequence>
<proteinExistence type="predicted"/>
<gene>
    <name evidence="1" type="ORF">LTR05_004337</name>
</gene>
<reference evidence="1 2" key="1">
    <citation type="submission" date="2023-08" db="EMBL/GenBank/DDBJ databases">
        <title>Black Yeasts Isolated from many extreme environments.</title>
        <authorList>
            <person name="Coleine C."/>
            <person name="Stajich J.E."/>
            <person name="Selbmann L."/>
        </authorList>
    </citation>
    <scope>NUCLEOTIDE SEQUENCE [LARGE SCALE GENOMIC DNA]</scope>
    <source>
        <strain evidence="1 2">CCFEE 5910</strain>
    </source>
</reference>
<accession>A0AAN7YHK2</accession>